<dbReference type="SUPFAM" id="SSF54403">
    <property type="entry name" value="Cystatin/monellin"/>
    <property type="match status" value="1"/>
</dbReference>
<evidence type="ECO:0000256" key="1">
    <source>
        <dbReference type="SAM" id="SignalP"/>
    </source>
</evidence>
<dbReference type="EMBL" id="GG662260">
    <property type="protein sequence ID" value="EAS06688.1"/>
    <property type="molecule type" value="Genomic_DNA"/>
</dbReference>
<dbReference type="Proteomes" id="UP000009168">
    <property type="component" value="Unassembled WGS sequence"/>
</dbReference>
<keyword evidence="3" id="KW-1185">Reference proteome</keyword>
<sequence length="109" mass="12484">MNKFLLVALVACCISFTYAQDGGYHVAEYEEEYHGSAFKAAIQRLAELKLISSNGILHPEAFYQKIVSGALYKFVIREGKNVFEVEVWSQPWLKKLEIQSVKQIHTPNY</sequence>
<protein>
    <recommendedName>
        <fullName evidence="4">Cystatin domain-containing protein</fullName>
    </recommendedName>
</protein>
<proteinExistence type="predicted"/>
<dbReference type="KEGG" id="tet:TTHERM_00688280"/>
<reference evidence="3" key="1">
    <citation type="journal article" date="2006" name="PLoS Biol.">
        <title>Macronuclear genome sequence of the ciliate Tetrahymena thermophila, a model eukaryote.</title>
        <authorList>
            <person name="Eisen J.A."/>
            <person name="Coyne R.S."/>
            <person name="Wu M."/>
            <person name="Wu D."/>
            <person name="Thiagarajan M."/>
            <person name="Wortman J.R."/>
            <person name="Badger J.H."/>
            <person name="Ren Q."/>
            <person name="Amedeo P."/>
            <person name="Jones K.M."/>
            <person name="Tallon L.J."/>
            <person name="Delcher A.L."/>
            <person name="Salzberg S.L."/>
            <person name="Silva J.C."/>
            <person name="Haas B.J."/>
            <person name="Majoros W.H."/>
            <person name="Farzad M."/>
            <person name="Carlton J.M."/>
            <person name="Smith R.K. Jr."/>
            <person name="Garg J."/>
            <person name="Pearlman R.E."/>
            <person name="Karrer K.M."/>
            <person name="Sun L."/>
            <person name="Manning G."/>
            <person name="Elde N.C."/>
            <person name="Turkewitz A.P."/>
            <person name="Asai D.J."/>
            <person name="Wilkes D.E."/>
            <person name="Wang Y."/>
            <person name="Cai H."/>
            <person name="Collins K."/>
            <person name="Stewart B.A."/>
            <person name="Lee S.R."/>
            <person name="Wilamowska K."/>
            <person name="Weinberg Z."/>
            <person name="Ruzzo W.L."/>
            <person name="Wloga D."/>
            <person name="Gaertig J."/>
            <person name="Frankel J."/>
            <person name="Tsao C.-C."/>
            <person name="Gorovsky M.A."/>
            <person name="Keeling P.J."/>
            <person name="Waller R.F."/>
            <person name="Patron N.J."/>
            <person name="Cherry J.M."/>
            <person name="Stover N.A."/>
            <person name="Krieger C.J."/>
            <person name="del Toro C."/>
            <person name="Ryder H.F."/>
            <person name="Williamson S.C."/>
            <person name="Barbeau R.A."/>
            <person name="Hamilton E.P."/>
            <person name="Orias E."/>
        </authorList>
    </citation>
    <scope>NUCLEOTIDE SEQUENCE [LARGE SCALE GENOMIC DNA]</scope>
    <source>
        <strain evidence="3">SB210</strain>
    </source>
</reference>
<dbReference type="Gene3D" id="3.10.450.10">
    <property type="match status" value="1"/>
</dbReference>
<dbReference type="HOGENOM" id="CLU_171443_0_0_1"/>
<gene>
    <name evidence="2" type="ORF">TTHERM_00688280</name>
</gene>
<feature type="chain" id="PRO_5003712833" description="Cystatin domain-containing protein" evidence="1">
    <location>
        <begin position="20"/>
        <end position="109"/>
    </location>
</feature>
<dbReference type="AlphaFoldDB" id="I7MMT1"/>
<keyword evidence="1" id="KW-0732">Signal</keyword>
<feature type="signal peptide" evidence="1">
    <location>
        <begin position="1"/>
        <end position="19"/>
    </location>
</feature>
<accession>I7MMT1</accession>
<dbReference type="InterPro" id="IPR046350">
    <property type="entry name" value="Cystatin_sf"/>
</dbReference>
<dbReference type="InParanoid" id="I7MMT1"/>
<name>I7MMT1_TETTS</name>
<dbReference type="GeneID" id="7843980"/>
<organism evidence="2 3">
    <name type="scientific">Tetrahymena thermophila (strain SB210)</name>
    <dbReference type="NCBI Taxonomy" id="312017"/>
    <lineage>
        <taxon>Eukaryota</taxon>
        <taxon>Sar</taxon>
        <taxon>Alveolata</taxon>
        <taxon>Ciliophora</taxon>
        <taxon>Intramacronucleata</taxon>
        <taxon>Oligohymenophorea</taxon>
        <taxon>Hymenostomatida</taxon>
        <taxon>Tetrahymenina</taxon>
        <taxon>Tetrahymenidae</taxon>
        <taxon>Tetrahymena</taxon>
    </lineage>
</organism>
<evidence type="ECO:0000313" key="2">
    <source>
        <dbReference type="EMBL" id="EAS06688.1"/>
    </source>
</evidence>
<dbReference type="RefSeq" id="XP_001026930.1">
    <property type="nucleotide sequence ID" value="XM_001026930.3"/>
</dbReference>
<evidence type="ECO:0008006" key="4">
    <source>
        <dbReference type="Google" id="ProtNLM"/>
    </source>
</evidence>
<evidence type="ECO:0000313" key="3">
    <source>
        <dbReference type="Proteomes" id="UP000009168"/>
    </source>
</evidence>